<dbReference type="Gene3D" id="2.60.40.1260">
    <property type="entry name" value="Lamin Tail domain"/>
    <property type="match status" value="4"/>
</dbReference>
<evidence type="ECO:0000256" key="1">
    <source>
        <dbReference type="SAM" id="MobiDB-lite"/>
    </source>
</evidence>
<dbReference type="EMBL" id="JACSQP010000001">
    <property type="protein sequence ID" value="MBD7956396.1"/>
    <property type="molecule type" value="Genomic_DNA"/>
</dbReference>
<feature type="domain" description="LTD" evidence="4">
    <location>
        <begin position="425"/>
        <end position="527"/>
    </location>
</feature>
<evidence type="ECO:0000256" key="3">
    <source>
        <dbReference type="SAM" id="SignalP"/>
    </source>
</evidence>
<organism evidence="5 6">
    <name type="scientific">Microbacterium pullorum</name>
    <dbReference type="NCBI Taxonomy" id="2762236"/>
    <lineage>
        <taxon>Bacteria</taxon>
        <taxon>Bacillati</taxon>
        <taxon>Actinomycetota</taxon>
        <taxon>Actinomycetes</taxon>
        <taxon>Micrococcales</taxon>
        <taxon>Microbacteriaceae</taxon>
        <taxon>Microbacterium</taxon>
    </lineage>
</organism>
<keyword evidence="2" id="KW-0812">Transmembrane</keyword>
<feature type="signal peptide" evidence="3">
    <location>
        <begin position="1"/>
        <end position="30"/>
    </location>
</feature>
<proteinExistence type="predicted"/>
<dbReference type="PANTHER" id="PTHR37397:SF1">
    <property type="entry name" value="LTD DOMAIN-CONTAINING PROTEIN"/>
    <property type="match status" value="1"/>
</dbReference>
<dbReference type="InterPro" id="IPR036415">
    <property type="entry name" value="Lamin_tail_dom_sf"/>
</dbReference>
<feature type="transmembrane region" description="Helical" evidence="2">
    <location>
        <begin position="1025"/>
        <end position="1043"/>
    </location>
</feature>
<keyword evidence="3" id="KW-0732">Signal</keyword>
<feature type="region of interest" description="Disordered" evidence="1">
    <location>
        <begin position="872"/>
        <end position="929"/>
    </location>
</feature>
<feature type="domain" description="LTD" evidence="4">
    <location>
        <begin position="297"/>
        <end position="404"/>
    </location>
</feature>
<evidence type="ECO:0000259" key="4">
    <source>
        <dbReference type="PROSITE" id="PS51841"/>
    </source>
</evidence>
<dbReference type="SUPFAM" id="SSF74853">
    <property type="entry name" value="Lamin A/C globular tail domain"/>
    <property type="match status" value="4"/>
</dbReference>
<feature type="chain" id="PRO_5047366596" evidence="3">
    <location>
        <begin position="31"/>
        <end position="1050"/>
    </location>
</feature>
<dbReference type="InterPro" id="IPR027372">
    <property type="entry name" value="Phytase-like_dom"/>
</dbReference>
<protein>
    <submittedName>
        <fullName evidence="5">Lamin tail domain-containing protein</fullName>
    </submittedName>
</protein>
<dbReference type="InterPro" id="IPR001322">
    <property type="entry name" value="Lamin_tail_dom"/>
</dbReference>
<feature type="domain" description="LTD" evidence="4">
    <location>
        <begin position="23"/>
        <end position="130"/>
    </location>
</feature>
<keyword evidence="2" id="KW-0472">Membrane</keyword>
<dbReference type="PROSITE" id="PS51841">
    <property type="entry name" value="LTD"/>
    <property type="match status" value="4"/>
</dbReference>
<accession>A0ABR8RYR4</accession>
<sequence length="1050" mass="107073">MSRLTRAFAATVVCALGAAAVVAAPAAALAAEPGIRINEIESSGGVPGDWIELHNAGSAPVVLDGYTVKDDDDTHAYELPPGTQLAPGAYLVLDELIGEAGHLDFGLGKADRARLFDPAGQLVDEHGWSEHAVATWAVAPDGTWAQASAPTKGAENVFAAPETPAAGVVVLNEVDSQPADWVELYNPGAEALDISGFEIRDNSDDHRWRFLPGTSIAGGAYLVVDENTVGAVGEGTAPFRDPIGIGSVDRIRLFDAAGALLDDTEPWQGHAAIDGDAAAATLARCPDGEGPFVLAYPTPGASNTCVPPTVAINEIESNGDATDWVEVVNTGSAAVDLSGWTLMDNDPVGHAAETTPLAAGTVLEPGAYFVFDQPRDFVFGLGNGDTVTVRDARGNTVAEHRYDAHANGVWARCADGVGAFADLETATKGTRNACGNPVRINEVESDGGSPDDWIELVNPTSTALDVAGIRVSDDDDTHAYVLPGGSTIAPHGYLVLERADLGFGLGGGDTVRLFEGDELIDSASWGAGHAATTWGRCPDATGPFAVTAESTKGTANVCQGDIPLGVWPGAETVRALDETPMFLADSSGLDVQQTTDGTFLWAVDNGTGRYWKLAVAADGTVAFADGWADGRRARFQKDAGDPRAAGPDAEGITIAGDGFVYLASERDNSAKGVNQNVVLKLDPTAPGPDVVAMQQWDLTAQLPAVSANLGMEAIEWIADADLAGKLVDANTNALYDPARYPLHGDGLIVVAVEDGGGLSAFALNSDGSTQLVATIDPGLPGVMALDYDTVLDVLWAVCDDGCDGRAAQVTLNGTSQPAIAHVARPGGMPNVNNEGFATMPVVAAGATERAAWWFEDGVEAGALRLGSVRVVDGAEPGEPGTPGEPGEPGTPGTPGTPGAPGLPGAPGAPSGPAAPTAPLPGSGLTAENRGTLTAPASAAAGARITIGVGAAHAGRDVEVWMYSTPVQIGQGTLDAAGRISVVVPADTTPGMHRLAVYADGDLLGWTDIRITGAALAVTGGAGAEGAAVLGVLLVLLGGAGVAMRRRAATR</sequence>
<dbReference type="Pfam" id="PF00932">
    <property type="entry name" value="LTD"/>
    <property type="match status" value="4"/>
</dbReference>
<keyword evidence="6" id="KW-1185">Reference proteome</keyword>
<evidence type="ECO:0000313" key="5">
    <source>
        <dbReference type="EMBL" id="MBD7956396.1"/>
    </source>
</evidence>
<dbReference type="RefSeq" id="WP_191717402.1">
    <property type="nucleotide sequence ID" value="NZ_JACSQP010000001.1"/>
</dbReference>
<comment type="caution">
    <text evidence="5">The sequence shown here is derived from an EMBL/GenBank/DDBJ whole genome shotgun (WGS) entry which is preliminary data.</text>
</comment>
<dbReference type="Proteomes" id="UP000648352">
    <property type="component" value="Unassembled WGS sequence"/>
</dbReference>
<keyword evidence="2" id="KW-1133">Transmembrane helix</keyword>
<evidence type="ECO:0000313" key="6">
    <source>
        <dbReference type="Proteomes" id="UP000648352"/>
    </source>
</evidence>
<dbReference type="PANTHER" id="PTHR37397">
    <property type="entry name" value="SI:CH211-183D21.1"/>
    <property type="match status" value="1"/>
</dbReference>
<dbReference type="Pfam" id="PF13449">
    <property type="entry name" value="Phytase-like"/>
    <property type="match status" value="1"/>
</dbReference>
<evidence type="ECO:0000256" key="2">
    <source>
        <dbReference type="SAM" id="Phobius"/>
    </source>
</evidence>
<feature type="domain" description="LTD" evidence="4">
    <location>
        <begin position="157"/>
        <end position="274"/>
    </location>
</feature>
<feature type="compositionally biased region" description="Low complexity" evidence="1">
    <location>
        <begin position="905"/>
        <end position="923"/>
    </location>
</feature>
<reference evidence="5 6" key="1">
    <citation type="submission" date="2020-08" db="EMBL/GenBank/DDBJ databases">
        <title>A Genomic Blueprint of the Chicken Gut Microbiome.</title>
        <authorList>
            <person name="Gilroy R."/>
            <person name="Ravi A."/>
            <person name="Getino M."/>
            <person name="Pursley I."/>
            <person name="Horton D.L."/>
            <person name="Alikhan N.-F."/>
            <person name="Baker D."/>
            <person name="Gharbi K."/>
            <person name="Hall N."/>
            <person name="Watson M."/>
            <person name="Adriaenssens E.M."/>
            <person name="Foster-Nyarko E."/>
            <person name="Jarju S."/>
            <person name="Secka A."/>
            <person name="Antonio M."/>
            <person name="Oren A."/>
            <person name="Chaudhuri R."/>
            <person name="La Ragione R.M."/>
            <person name="Hildebrand F."/>
            <person name="Pallen M.J."/>
        </authorList>
    </citation>
    <scope>NUCLEOTIDE SEQUENCE [LARGE SCALE GENOMIC DNA]</scope>
    <source>
        <strain evidence="5 6">Sa4CUA7</strain>
    </source>
</reference>
<gene>
    <name evidence="5" type="ORF">H9651_01955</name>
</gene>
<name>A0ABR8RYR4_9MICO</name>